<comment type="caution">
    <text evidence="9">Lacks conserved residue(s) required for the propagation of feature annotation.</text>
</comment>
<dbReference type="GO" id="GO:0005829">
    <property type="term" value="C:cytosol"/>
    <property type="evidence" value="ECO:0007669"/>
    <property type="project" value="TreeGrafter"/>
</dbReference>
<dbReference type="GO" id="GO:0006083">
    <property type="term" value="P:acetate metabolic process"/>
    <property type="evidence" value="ECO:0007669"/>
    <property type="project" value="TreeGrafter"/>
</dbReference>
<dbReference type="PANTHER" id="PTHR21060">
    <property type="entry name" value="ACETATE KINASE"/>
    <property type="match status" value="1"/>
</dbReference>
<keyword evidence="7 9" id="KW-0067">ATP-binding</keyword>
<evidence type="ECO:0000256" key="1">
    <source>
        <dbReference type="ARBA" id="ARBA00008748"/>
    </source>
</evidence>
<sequence length="394" mass="43515">MMKEIILVINAGSSSLKFKIFDLNHEAIAYGQVEGIDLAPSFKAKDADGNVIAEYAWGREDAHNHSMVLGYLVDWITGTFEGYRLRACGHRIVHGGTLFNASVLVTDEVVEQIESLIPLAPLHQPHHLRVIKLMKQRYPELPQVAVFDTAFHQSMQGNATMYAIPYELYQEGVRRYGMHGTSYAYIVHKLQESQSAFADKRLIVAHIGSGASLCAINNGKSVMTTMGMTALDGVCMGTRPGSIDPGILLYLMENKGYGVDKIREFLYYKSGVGGLSELSSNFYTLECEMAQNEGAKRAYDFMTYRTAEEIARLMVSLGGADAIIFTAGVGENSAYFRAEVCRQLEYLGVKIDAQKNQSRNDEVISAPESKIAVLTIPTNEELMIVLDTIALTHA</sequence>
<dbReference type="InterPro" id="IPR043129">
    <property type="entry name" value="ATPase_NBD"/>
</dbReference>
<keyword evidence="6 9" id="KW-0418">Kinase</keyword>
<dbReference type="HAMAP" id="MF_00020">
    <property type="entry name" value="Acetate_kinase"/>
    <property type="match status" value="1"/>
</dbReference>
<dbReference type="Proteomes" id="UP000092884">
    <property type="component" value="Chromosome"/>
</dbReference>
<feature type="site" description="Transition state stabilizer" evidence="9">
    <location>
        <position position="239"/>
    </location>
</feature>
<dbReference type="PROSITE" id="PS01076">
    <property type="entry name" value="ACETATE_KINASE_2"/>
    <property type="match status" value="1"/>
</dbReference>
<dbReference type="PANTHER" id="PTHR21060:SF21">
    <property type="entry name" value="ACETATE KINASE"/>
    <property type="match status" value="1"/>
</dbReference>
<keyword evidence="2 9" id="KW-0963">Cytoplasm</keyword>
<feature type="binding site" evidence="9">
    <location>
        <position position="17"/>
    </location>
    <ligand>
        <name>ATP</name>
        <dbReference type="ChEBI" id="CHEBI:30616"/>
    </ligand>
</feature>
<evidence type="ECO:0000256" key="3">
    <source>
        <dbReference type="ARBA" id="ARBA00022679"/>
    </source>
</evidence>
<dbReference type="EC" id="2.7.2.1" evidence="9"/>
<name>A0A1B1U4Q6_9HELI</name>
<dbReference type="InterPro" id="IPR023865">
    <property type="entry name" value="Aliphatic_acid_kinase_CS"/>
</dbReference>
<dbReference type="SUPFAM" id="SSF53067">
    <property type="entry name" value="Actin-like ATPase domain"/>
    <property type="match status" value="2"/>
</dbReference>
<keyword evidence="12" id="KW-1185">Reference proteome</keyword>
<comment type="pathway">
    <text evidence="9">Metabolic intermediate biosynthesis; acetyl-CoA biosynthesis; acetyl-CoA from acetate: step 1/2.</text>
</comment>
<keyword evidence="8 9" id="KW-0460">Magnesium</keyword>
<evidence type="ECO:0000256" key="6">
    <source>
        <dbReference type="ARBA" id="ARBA00022777"/>
    </source>
</evidence>
<dbReference type="UniPathway" id="UPA00340">
    <property type="reaction ID" value="UER00458"/>
</dbReference>
<feature type="binding site" evidence="9">
    <location>
        <position position="10"/>
    </location>
    <ligand>
        <name>Mg(2+)</name>
        <dbReference type="ChEBI" id="CHEBI:18420"/>
    </ligand>
</feature>
<comment type="function">
    <text evidence="9">Catalyzes the formation of acetyl phosphate from acetate and ATP. Can also catalyze the reverse reaction.</text>
</comment>
<dbReference type="PIRSF" id="PIRSF000722">
    <property type="entry name" value="Acetate_prop_kin"/>
    <property type="match status" value="1"/>
</dbReference>
<dbReference type="GO" id="GO:0000287">
    <property type="term" value="F:magnesium ion binding"/>
    <property type="evidence" value="ECO:0007669"/>
    <property type="project" value="UniProtKB-UniRule"/>
</dbReference>
<dbReference type="GO" id="GO:0008776">
    <property type="term" value="F:acetate kinase activity"/>
    <property type="evidence" value="ECO:0007669"/>
    <property type="project" value="UniProtKB-UniRule"/>
</dbReference>
<dbReference type="OrthoDB" id="9802453at2"/>
<feature type="binding site" evidence="9">
    <location>
        <position position="380"/>
    </location>
    <ligand>
        <name>Mg(2+)</name>
        <dbReference type="ChEBI" id="CHEBI:18420"/>
    </ligand>
</feature>
<dbReference type="InterPro" id="IPR000890">
    <property type="entry name" value="Aliphatic_acid_kin_short-chain"/>
</dbReference>
<proteinExistence type="inferred from homology"/>
<evidence type="ECO:0000313" key="12">
    <source>
        <dbReference type="Proteomes" id="UP000092884"/>
    </source>
</evidence>
<comment type="subcellular location">
    <subcellularLocation>
        <location evidence="9">Cytoplasm</location>
    </subcellularLocation>
</comment>
<feature type="site" description="Transition state stabilizer" evidence="9">
    <location>
        <position position="179"/>
    </location>
</feature>
<feature type="binding site" evidence="9">
    <location>
        <position position="91"/>
    </location>
    <ligand>
        <name>substrate</name>
    </ligand>
</feature>
<reference evidence="12" key="1">
    <citation type="submission" date="2016-07" db="EMBL/GenBank/DDBJ databases">
        <authorList>
            <person name="Florea S."/>
            <person name="Webb J.S."/>
            <person name="Jaromczyk J."/>
            <person name="Schardl C.L."/>
        </authorList>
    </citation>
    <scope>NUCLEOTIDE SEQUENCE [LARGE SCALE GENOMIC DNA]</scope>
    <source>
        <strain evidence="12">MIT 01-6242</strain>
    </source>
</reference>
<dbReference type="PRINTS" id="PR00471">
    <property type="entry name" value="ACETATEKNASE"/>
</dbReference>
<protein>
    <recommendedName>
        <fullName evidence="9">Acetate kinase</fullName>
        <ecNumber evidence="9">2.7.2.1</ecNumber>
    </recommendedName>
    <alternativeName>
        <fullName evidence="9">Acetokinase</fullName>
    </alternativeName>
</protein>
<feature type="binding site" evidence="9">
    <location>
        <begin position="206"/>
        <end position="210"/>
    </location>
    <ligand>
        <name>ATP</name>
        <dbReference type="ChEBI" id="CHEBI:30616"/>
    </ligand>
</feature>
<organism evidence="11 12">
    <name type="scientific">Helicobacter enhydrae</name>
    <dbReference type="NCBI Taxonomy" id="222136"/>
    <lineage>
        <taxon>Bacteria</taxon>
        <taxon>Pseudomonadati</taxon>
        <taxon>Campylobacterota</taxon>
        <taxon>Epsilonproteobacteria</taxon>
        <taxon>Campylobacterales</taxon>
        <taxon>Helicobacteraceae</taxon>
        <taxon>Helicobacter</taxon>
    </lineage>
</organism>
<keyword evidence="3 9" id="KW-0808">Transferase</keyword>
<feature type="binding site" evidence="9">
    <location>
        <begin position="328"/>
        <end position="332"/>
    </location>
    <ligand>
        <name>ATP</name>
        <dbReference type="ChEBI" id="CHEBI:30616"/>
    </ligand>
</feature>
<keyword evidence="5 9" id="KW-0547">Nucleotide-binding</keyword>
<evidence type="ECO:0000313" key="11">
    <source>
        <dbReference type="EMBL" id="ANV97721.1"/>
    </source>
</evidence>
<dbReference type="Pfam" id="PF00871">
    <property type="entry name" value="Acetate_kinase"/>
    <property type="match status" value="1"/>
</dbReference>
<dbReference type="RefSeq" id="WP_066339175.1">
    <property type="nucleotide sequence ID" value="NZ_CP016503.1"/>
</dbReference>
<evidence type="ECO:0000256" key="7">
    <source>
        <dbReference type="ARBA" id="ARBA00022840"/>
    </source>
</evidence>
<comment type="catalytic activity">
    <reaction evidence="9">
        <text>acetate + ATP = acetyl phosphate + ADP</text>
        <dbReference type="Rhea" id="RHEA:11352"/>
        <dbReference type="ChEBI" id="CHEBI:22191"/>
        <dbReference type="ChEBI" id="CHEBI:30089"/>
        <dbReference type="ChEBI" id="CHEBI:30616"/>
        <dbReference type="ChEBI" id="CHEBI:456216"/>
        <dbReference type="EC" id="2.7.2.1"/>
    </reaction>
</comment>
<accession>A0A1B1U4Q6</accession>
<dbReference type="GO" id="GO:0005524">
    <property type="term" value="F:ATP binding"/>
    <property type="evidence" value="ECO:0007669"/>
    <property type="project" value="UniProtKB-KW"/>
</dbReference>
<evidence type="ECO:0000256" key="8">
    <source>
        <dbReference type="ARBA" id="ARBA00022842"/>
    </source>
</evidence>
<gene>
    <name evidence="9" type="primary">ackA</name>
    <name evidence="11" type="ORF">BBW65_02380</name>
</gene>
<evidence type="ECO:0000256" key="9">
    <source>
        <dbReference type="HAMAP-Rule" id="MF_00020"/>
    </source>
</evidence>
<dbReference type="NCBIfam" id="TIGR00016">
    <property type="entry name" value="ackA"/>
    <property type="match status" value="1"/>
</dbReference>
<dbReference type="STRING" id="222136.BBW65_02380"/>
<comment type="cofactor">
    <cofactor evidence="9">
        <name>Mg(2+)</name>
        <dbReference type="ChEBI" id="CHEBI:18420"/>
    </cofactor>
    <cofactor evidence="9">
        <name>Mn(2+)</name>
        <dbReference type="ChEBI" id="CHEBI:29035"/>
    </cofactor>
    <text evidence="9">Mg(2+). Can also accept Mn(2+).</text>
</comment>
<keyword evidence="4 9" id="KW-0479">Metal-binding</keyword>
<evidence type="ECO:0000256" key="4">
    <source>
        <dbReference type="ARBA" id="ARBA00022723"/>
    </source>
</evidence>
<dbReference type="PROSITE" id="PS01075">
    <property type="entry name" value="ACETATE_KINASE_1"/>
    <property type="match status" value="1"/>
</dbReference>
<evidence type="ECO:0000256" key="2">
    <source>
        <dbReference type="ARBA" id="ARBA00022490"/>
    </source>
</evidence>
<comment type="subunit">
    <text evidence="9">Homodimer.</text>
</comment>
<feature type="active site" description="Proton donor/acceptor" evidence="9">
    <location>
        <position position="148"/>
    </location>
</feature>
<dbReference type="AlphaFoldDB" id="A0A1B1U4Q6"/>
<dbReference type="GO" id="GO:0006085">
    <property type="term" value="P:acetyl-CoA biosynthetic process"/>
    <property type="evidence" value="ECO:0007669"/>
    <property type="project" value="UniProtKB-UniRule"/>
</dbReference>
<dbReference type="InterPro" id="IPR004372">
    <property type="entry name" value="Ac/propionate_kinase"/>
</dbReference>
<dbReference type="EMBL" id="CP016503">
    <property type="protein sequence ID" value="ANV97721.1"/>
    <property type="molecule type" value="Genomic_DNA"/>
</dbReference>
<dbReference type="Gene3D" id="3.30.420.40">
    <property type="match status" value="2"/>
</dbReference>
<evidence type="ECO:0000256" key="10">
    <source>
        <dbReference type="RuleBase" id="RU003835"/>
    </source>
</evidence>
<comment type="similarity">
    <text evidence="1 9 10">Belongs to the acetokinase family.</text>
</comment>
<dbReference type="KEGG" id="het:BBW65_02380"/>
<evidence type="ECO:0000256" key="5">
    <source>
        <dbReference type="ARBA" id="ARBA00022741"/>
    </source>
</evidence>